<evidence type="ECO:0000313" key="13">
    <source>
        <dbReference type="Proteomes" id="UP000198814"/>
    </source>
</evidence>
<dbReference type="GO" id="GO:0003677">
    <property type="term" value="F:DNA binding"/>
    <property type="evidence" value="ECO:0007669"/>
    <property type="project" value="UniProtKB-KW"/>
</dbReference>
<reference evidence="13" key="1">
    <citation type="submission" date="2016-10" db="EMBL/GenBank/DDBJ databases">
        <authorList>
            <person name="Varghese N."/>
            <person name="Submissions S."/>
        </authorList>
    </citation>
    <scope>NUCLEOTIDE SEQUENCE [LARGE SCALE GENOMIC DNA]</scope>
    <source>
        <strain evidence="13">Nm76</strain>
    </source>
</reference>
<dbReference type="GO" id="GO:0005524">
    <property type="term" value="F:ATP binding"/>
    <property type="evidence" value="ECO:0007669"/>
    <property type="project" value="UniProtKB-KW"/>
</dbReference>
<dbReference type="CDD" id="cd22332">
    <property type="entry name" value="HsdR_N"/>
    <property type="match status" value="1"/>
</dbReference>
<evidence type="ECO:0000256" key="3">
    <source>
        <dbReference type="ARBA" id="ARBA00012654"/>
    </source>
</evidence>
<evidence type="ECO:0000259" key="11">
    <source>
        <dbReference type="Pfam" id="PF04313"/>
    </source>
</evidence>
<keyword evidence="13" id="KW-1185">Reference proteome</keyword>
<evidence type="ECO:0000313" key="12">
    <source>
        <dbReference type="EMBL" id="SEO94707.1"/>
    </source>
</evidence>
<dbReference type="PANTHER" id="PTHR30195:SF15">
    <property type="entry name" value="TYPE I RESTRICTION ENZYME HINDI ENDONUCLEASE SUBUNIT"/>
    <property type="match status" value="1"/>
</dbReference>
<dbReference type="AlphaFoldDB" id="A0A1H8TUX3"/>
<dbReference type="GO" id="GO:0009307">
    <property type="term" value="P:DNA restriction-modification system"/>
    <property type="evidence" value="ECO:0007669"/>
    <property type="project" value="UniProtKB-KW"/>
</dbReference>
<keyword evidence="6" id="KW-0680">Restriction system</keyword>
<evidence type="ECO:0000256" key="4">
    <source>
        <dbReference type="ARBA" id="ARBA00022722"/>
    </source>
</evidence>
<dbReference type="EMBL" id="FODO01000028">
    <property type="protein sequence ID" value="SEO94707.1"/>
    <property type="molecule type" value="Genomic_DNA"/>
</dbReference>
<evidence type="ECO:0000256" key="8">
    <source>
        <dbReference type="ARBA" id="ARBA00022801"/>
    </source>
</evidence>
<keyword evidence="10" id="KW-0238">DNA-binding</keyword>
<evidence type="ECO:0000256" key="1">
    <source>
        <dbReference type="ARBA" id="ARBA00000851"/>
    </source>
</evidence>
<evidence type="ECO:0000256" key="9">
    <source>
        <dbReference type="ARBA" id="ARBA00022840"/>
    </source>
</evidence>
<dbReference type="STRING" id="42354.SAMN05216333_1287"/>
<dbReference type="InterPro" id="IPR051268">
    <property type="entry name" value="Type-I_R_enzyme_R_subunit"/>
</dbReference>
<dbReference type="Pfam" id="PF04313">
    <property type="entry name" value="HSDR_N"/>
    <property type="match status" value="1"/>
</dbReference>
<dbReference type="GO" id="GO:0009035">
    <property type="term" value="F:type I site-specific deoxyribonuclease activity"/>
    <property type="evidence" value="ECO:0007669"/>
    <property type="project" value="UniProtKB-EC"/>
</dbReference>
<comment type="similarity">
    <text evidence="2">Belongs to the HsdR family.</text>
</comment>
<keyword evidence="8" id="KW-0378">Hydrolase</keyword>
<accession>A0A1H8TUX3</accession>
<evidence type="ECO:0000256" key="10">
    <source>
        <dbReference type="ARBA" id="ARBA00023125"/>
    </source>
</evidence>
<dbReference type="Proteomes" id="UP000198814">
    <property type="component" value="Unassembled WGS sequence"/>
</dbReference>
<proteinExistence type="inferred from homology"/>
<dbReference type="InterPro" id="IPR007409">
    <property type="entry name" value="Restrct_endonuc_type1_HsdR_N"/>
</dbReference>
<organism evidence="12 13">
    <name type="scientific">Nitrosomonas oligotropha</name>
    <dbReference type="NCBI Taxonomy" id="42354"/>
    <lineage>
        <taxon>Bacteria</taxon>
        <taxon>Pseudomonadati</taxon>
        <taxon>Pseudomonadota</taxon>
        <taxon>Betaproteobacteria</taxon>
        <taxon>Nitrosomonadales</taxon>
        <taxon>Nitrosomonadaceae</taxon>
        <taxon>Nitrosomonas</taxon>
    </lineage>
</organism>
<comment type="catalytic activity">
    <reaction evidence="1">
        <text>Endonucleolytic cleavage of DNA to give random double-stranded fragments with terminal 5'-phosphates, ATP is simultaneously hydrolyzed.</text>
        <dbReference type="EC" id="3.1.21.3"/>
    </reaction>
</comment>
<keyword evidence="9" id="KW-0067">ATP-binding</keyword>
<evidence type="ECO:0000256" key="6">
    <source>
        <dbReference type="ARBA" id="ARBA00022747"/>
    </source>
</evidence>
<dbReference type="RefSeq" id="WP_256206292.1">
    <property type="nucleotide sequence ID" value="NZ_FNOE01000031.1"/>
</dbReference>
<gene>
    <name evidence="12" type="ORF">SAMN05216333_1287</name>
</gene>
<dbReference type="EC" id="3.1.21.3" evidence="3"/>
<evidence type="ECO:0000256" key="2">
    <source>
        <dbReference type="ARBA" id="ARBA00008598"/>
    </source>
</evidence>
<sequence>MSKLNESAIEALAIQLFEQLGYSHVYAPDIAPDGDRPERTRYDQVLLPGRLQKVLQRINPSMGSAVLQAALKEVERIHSPELLANNETFHRLLTEGVKVSTQQDGNERGDIVWLIDFDNPGQNEFVVANQFTVIENNQNKRPDLVLFINGMPLAVIELKNAADENATLQSAYQQICTYKHAIPGLFTTTRC</sequence>
<keyword evidence="5" id="KW-0547">Nucleotide-binding</keyword>
<keyword evidence="4" id="KW-0540">Nuclease</keyword>
<protein>
    <recommendedName>
        <fullName evidence="3">type I site-specific deoxyribonuclease</fullName>
        <ecNumber evidence="3">3.1.21.3</ecNumber>
    </recommendedName>
</protein>
<dbReference type="PANTHER" id="PTHR30195">
    <property type="entry name" value="TYPE I SITE-SPECIFIC DEOXYRIBONUCLEASE PROTEIN SUBUNIT M AND R"/>
    <property type="match status" value="1"/>
</dbReference>
<keyword evidence="7" id="KW-0255">Endonuclease</keyword>
<dbReference type="Gene3D" id="3.90.1570.50">
    <property type="match status" value="1"/>
</dbReference>
<evidence type="ECO:0000256" key="5">
    <source>
        <dbReference type="ARBA" id="ARBA00022741"/>
    </source>
</evidence>
<feature type="domain" description="Restriction endonuclease type I HsdR N-terminal" evidence="11">
    <location>
        <begin position="3"/>
        <end position="188"/>
    </location>
</feature>
<evidence type="ECO:0000256" key="7">
    <source>
        <dbReference type="ARBA" id="ARBA00022759"/>
    </source>
</evidence>
<name>A0A1H8TUX3_9PROT</name>